<feature type="region of interest" description="Disordered" evidence="1">
    <location>
        <begin position="1"/>
        <end position="40"/>
    </location>
</feature>
<dbReference type="EMBL" id="CP097253">
    <property type="protein sequence ID" value="UUR07483.1"/>
    <property type="molecule type" value="Genomic_DNA"/>
</dbReference>
<keyword evidence="2" id="KW-0812">Transmembrane</keyword>
<keyword evidence="2" id="KW-0472">Membrane</keyword>
<gene>
    <name evidence="3" type="ORF">M1K48_11115</name>
</gene>
<evidence type="ECO:0000256" key="2">
    <source>
        <dbReference type="SAM" id="Phobius"/>
    </source>
</evidence>
<proteinExistence type="predicted"/>
<organism evidence="3 4">
    <name type="scientific">Sphingomonas glaciei</name>
    <dbReference type="NCBI Taxonomy" id="2938948"/>
    <lineage>
        <taxon>Bacteria</taxon>
        <taxon>Pseudomonadati</taxon>
        <taxon>Pseudomonadota</taxon>
        <taxon>Alphaproteobacteria</taxon>
        <taxon>Sphingomonadales</taxon>
        <taxon>Sphingomonadaceae</taxon>
        <taxon>Sphingomonas</taxon>
    </lineage>
</organism>
<reference evidence="3 4" key="1">
    <citation type="submission" date="2022-05" db="EMBL/GenBank/DDBJ databases">
        <title>S8-45 Sphingomonas ultraviolaceadurans.</title>
        <authorList>
            <person name="Liu Y."/>
        </authorList>
    </citation>
    <scope>NUCLEOTIDE SEQUENCE [LARGE SCALE GENOMIC DNA]</scope>
    <source>
        <strain evidence="3 4">S8-45</strain>
    </source>
</reference>
<feature type="transmembrane region" description="Helical" evidence="2">
    <location>
        <begin position="47"/>
        <end position="69"/>
    </location>
</feature>
<sequence>MAQPLPSRKQAVDLAGGPRKLGSRILRAPPPKPEKPLSKAELREREAWVMTTGMLAVAVALMVILLAVARWGGWTPANYQVEINEQA</sequence>
<evidence type="ECO:0000313" key="4">
    <source>
        <dbReference type="Proteomes" id="UP000831921"/>
    </source>
</evidence>
<keyword evidence="2" id="KW-1133">Transmembrane helix</keyword>
<evidence type="ECO:0000313" key="3">
    <source>
        <dbReference type="EMBL" id="UUR07483.1"/>
    </source>
</evidence>
<name>A0ABY5MSK5_9SPHN</name>
<keyword evidence="4" id="KW-1185">Reference proteome</keyword>
<dbReference type="Proteomes" id="UP000831921">
    <property type="component" value="Chromosome"/>
</dbReference>
<evidence type="ECO:0000256" key="1">
    <source>
        <dbReference type="SAM" id="MobiDB-lite"/>
    </source>
</evidence>
<accession>A0ABY5MSK5</accession>
<dbReference type="RefSeq" id="WP_249455213.1">
    <property type="nucleotide sequence ID" value="NZ_CP097253.1"/>
</dbReference>
<protein>
    <submittedName>
        <fullName evidence="3">Uncharacterized protein</fullName>
    </submittedName>
</protein>